<dbReference type="RefSeq" id="WP_311609729.1">
    <property type="nucleotide sequence ID" value="NZ_JAVRFI010000005.1"/>
</dbReference>
<dbReference type="Proteomes" id="UP001180531">
    <property type="component" value="Unassembled WGS sequence"/>
</dbReference>
<gene>
    <name evidence="1" type="ORF">RM609_10060</name>
</gene>
<dbReference type="Gene3D" id="3.40.30.120">
    <property type="match status" value="1"/>
</dbReference>
<sequence length="127" mass="13468">MTYRTAGGRIVAGHRAPDADADADDRMVRLFDLFCGPHATYLMFGSPAPNAPHTYAVPRPGRSAPGPCVVDAHGHARTVYDASAGTTVLVRPDGCIGWWGGIGDGFGQQFSHTRLHSPGQRAADPRT</sequence>
<evidence type="ECO:0000313" key="1">
    <source>
        <dbReference type="EMBL" id="MDT0449420.1"/>
    </source>
</evidence>
<evidence type="ECO:0000313" key="2">
    <source>
        <dbReference type="Proteomes" id="UP001180531"/>
    </source>
</evidence>
<reference evidence="1" key="1">
    <citation type="submission" date="2024-05" db="EMBL/GenBank/DDBJ databases">
        <title>30 novel species of actinomycetes from the DSMZ collection.</title>
        <authorList>
            <person name="Nouioui I."/>
        </authorList>
    </citation>
    <scope>NUCLEOTIDE SEQUENCE</scope>
    <source>
        <strain evidence="1">DSM 40473</strain>
    </source>
</reference>
<dbReference type="EMBL" id="JAVRFI010000005">
    <property type="protein sequence ID" value="MDT0449420.1"/>
    <property type="molecule type" value="Genomic_DNA"/>
</dbReference>
<protein>
    <submittedName>
        <fullName evidence="1">Uncharacterized protein</fullName>
    </submittedName>
</protein>
<accession>A0ABU2SMX6</accession>
<name>A0ABU2SMX6_9ACTN</name>
<dbReference type="Pfam" id="PF21274">
    <property type="entry name" value="Rng_hyd_C"/>
    <property type="match status" value="1"/>
</dbReference>
<organism evidence="1 2">
    <name type="scientific">Streptomyces hesseae</name>
    <dbReference type="NCBI Taxonomy" id="3075519"/>
    <lineage>
        <taxon>Bacteria</taxon>
        <taxon>Bacillati</taxon>
        <taxon>Actinomycetota</taxon>
        <taxon>Actinomycetes</taxon>
        <taxon>Kitasatosporales</taxon>
        <taxon>Streptomycetaceae</taxon>
        <taxon>Streptomyces</taxon>
    </lineage>
</organism>
<comment type="caution">
    <text evidence="1">The sequence shown here is derived from an EMBL/GenBank/DDBJ whole genome shotgun (WGS) entry which is preliminary data.</text>
</comment>
<keyword evidence="2" id="KW-1185">Reference proteome</keyword>
<proteinExistence type="predicted"/>